<dbReference type="Proteomes" id="UP000477285">
    <property type="component" value="Unassembled WGS sequence"/>
</dbReference>
<evidence type="ECO:0000313" key="4">
    <source>
        <dbReference type="EMBL" id="MZS88993.1"/>
    </source>
</evidence>
<name>A0A173WM62_9FIRM</name>
<evidence type="ECO:0000313" key="3">
    <source>
        <dbReference type="EMBL" id="MZL34024.1"/>
    </source>
</evidence>
<evidence type="ECO:0000313" key="2">
    <source>
        <dbReference type="EMBL" id="CUN40571.1"/>
    </source>
</evidence>
<feature type="chain" id="PRO_5044057121" evidence="1">
    <location>
        <begin position="28"/>
        <end position="245"/>
    </location>
</feature>
<feature type="signal peptide" evidence="1">
    <location>
        <begin position="1"/>
        <end position="27"/>
    </location>
</feature>
<reference evidence="6 7" key="2">
    <citation type="journal article" date="2019" name="Nat. Med.">
        <title>A library of human gut bacterial isolates paired with longitudinal multiomics data enables mechanistic microbiome research.</title>
        <authorList>
            <person name="Poyet M."/>
            <person name="Groussin M."/>
            <person name="Gibbons S.M."/>
            <person name="Avila-Pacheco J."/>
            <person name="Jiang X."/>
            <person name="Kearney S.M."/>
            <person name="Perrotta A.R."/>
            <person name="Berdy B."/>
            <person name="Zhao S."/>
            <person name="Lieberman T.D."/>
            <person name="Swanson P.K."/>
            <person name="Smith M."/>
            <person name="Roesemann S."/>
            <person name="Alexander J.E."/>
            <person name="Rich S.A."/>
            <person name="Livny J."/>
            <person name="Vlamakis H."/>
            <person name="Clish C."/>
            <person name="Bullock K."/>
            <person name="Deik A."/>
            <person name="Scott J."/>
            <person name="Pierce K.A."/>
            <person name="Xavier R.J."/>
            <person name="Alm E.J."/>
        </authorList>
    </citation>
    <scope>NUCLEOTIDE SEQUENCE [LARGE SCALE GENOMIC DNA]</scope>
    <source>
        <strain evidence="3 7">BIOML-A1</strain>
        <strain evidence="4 6">BIOML-A12</strain>
    </source>
</reference>
<evidence type="ECO:0000256" key="1">
    <source>
        <dbReference type="SAM" id="SignalP"/>
    </source>
</evidence>
<dbReference type="EMBL" id="WWVF01000012">
    <property type="protein sequence ID" value="MZS88993.1"/>
    <property type="molecule type" value="Genomic_DNA"/>
</dbReference>
<protein>
    <submittedName>
        <fullName evidence="2">Uncharacterized protein</fullName>
    </submittedName>
</protein>
<dbReference type="AlphaFoldDB" id="A0A173WM62"/>
<evidence type="ECO:0000313" key="6">
    <source>
        <dbReference type="Proteomes" id="UP000477156"/>
    </source>
</evidence>
<dbReference type="EMBL" id="WWVQ01000031">
    <property type="protein sequence ID" value="MZL34024.1"/>
    <property type="molecule type" value="Genomic_DNA"/>
</dbReference>
<gene>
    <name evidence="2" type="ORF">ERS852478_00001</name>
    <name evidence="4" type="ORF">GT712_07895</name>
    <name evidence="3" type="ORF">GT728_12635</name>
</gene>
<evidence type="ECO:0000313" key="5">
    <source>
        <dbReference type="Proteomes" id="UP000095431"/>
    </source>
</evidence>
<dbReference type="RefSeq" id="WP_008702970.1">
    <property type="nucleotide sequence ID" value="NZ_BTHH01000018.1"/>
</dbReference>
<dbReference type="EMBL" id="CYZN01000001">
    <property type="protein sequence ID" value="CUN40571.1"/>
    <property type="molecule type" value="Genomic_DNA"/>
</dbReference>
<organism evidence="2 5">
    <name type="scientific">Blautia wexlerae</name>
    <dbReference type="NCBI Taxonomy" id="418240"/>
    <lineage>
        <taxon>Bacteria</taxon>
        <taxon>Bacillati</taxon>
        <taxon>Bacillota</taxon>
        <taxon>Clostridia</taxon>
        <taxon>Lachnospirales</taxon>
        <taxon>Lachnospiraceae</taxon>
        <taxon>Blautia</taxon>
    </lineage>
</organism>
<sequence length="245" mass="27765">MKKVRLILCSFLALLMMVLTAPVITKAATEPVCLKKATLRYLKWTNYVVDGREKFSTIAWDPLYIGNLSGSAVITNIKSSNKHFTARKGVGVNAIYVEEKPDYVIKDGIKTTISFNVTQNGRTYKLSSRITFKPYGAFFKSFKLGTKDYASDVSGYRLKKMSPLKRNTGKIQITPSNGYKIDEIIVNYPNKSRKVKNGSSISLKNVRKISVWYHTTKKPAYYQNPGKDYRGWTGSPLNYCFDLSF</sequence>
<accession>A0A173WM62</accession>
<keyword evidence="1" id="KW-0732">Signal</keyword>
<proteinExistence type="predicted"/>
<dbReference type="Proteomes" id="UP000095431">
    <property type="component" value="Unassembled WGS sequence"/>
</dbReference>
<dbReference type="Proteomes" id="UP000477156">
    <property type="component" value="Unassembled WGS sequence"/>
</dbReference>
<evidence type="ECO:0000313" key="7">
    <source>
        <dbReference type="Proteomes" id="UP000477285"/>
    </source>
</evidence>
<reference evidence="2 5" key="1">
    <citation type="submission" date="2015-09" db="EMBL/GenBank/DDBJ databases">
        <authorList>
            <consortium name="Pathogen Informatics"/>
        </authorList>
    </citation>
    <scope>NUCLEOTIDE SEQUENCE [LARGE SCALE GENOMIC DNA]</scope>
    <source>
        <strain evidence="2 5">2789STDY5834863</strain>
    </source>
</reference>